<sequence>MTTLATPDPVILIHGAWQGSWAWEGLMPYLRRAGIEAHAIDLPGNGVDGRAPQEVTLADALAQIGARITAIGRPVSLVGHSGGGVIASAAAEAFCEQVSRIAYVAGMMLPSGMTFGALQASLKGQPGYGAGITEHLIWSDAGQVSTVPAAAAREIFFHDCAPEAAEAAAGRLTPQGDGLRSIAATLTEGRFATLPRLYVALRRDRSVTPLAQARMQALVPGARTVALDTGHVPQLADPAALSAALVPFLRGES</sequence>
<dbReference type="EMBL" id="QWJJ01000007">
    <property type="protein sequence ID" value="RII38876.1"/>
    <property type="molecule type" value="Genomic_DNA"/>
</dbReference>
<organism evidence="2 3">
    <name type="scientific">Pseudooceanicola sediminis</name>
    <dbReference type="NCBI Taxonomy" id="2211117"/>
    <lineage>
        <taxon>Bacteria</taxon>
        <taxon>Pseudomonadati</taxon>
        <taxon>Pseudomonadota</taxon>
        <taxon>Alphaproteobacteria</taxon>
        <taxon>Rhodobacterales</taxon>
        <taxon>Paracoccaceae</taxon>
        <taxon>Pseudooceanicola</taxon>
    </lineage>
</organism>
<keyword evidence="3" id="KW-1185">Reference proteome</keyword>
<dbReference type="Proteomes" id="UP000265848">
    <property type="component" value="Unassembled WGS sequence"/>
</dbReference>
<evidence type="ECO:0000259" key="1">
    <source>
        <dbReference type="Pfam" id="PF12697"/>
    </source>
</evidence>
<dbReference type="SUPFAM" id="SSF53474">
    <property type="entry name" value="alpha/beta-Hydrolases"/>
    <property type="match status" value="1"/>
</dbReference>
<dbReference type="InterPro" id="IPR052897">
    <property type="entry name" value="Sec-Metab_Biosynth_Hydrolase"/>
</dbReference>
<dbReference type="InterPro" id="IPR000073">
    <property type="entry name" value="AB_hydrolase_1"/>
</dbReference>
<feature type="domain" description="AB hydrolase-1" evidence="1">
    <location>
        <begin position="10"/>
        <end position="243"/>
    </location>
</feature>
<dbReference type="Pfam" id="PF12697">
    <property type="entry name" value="Abhydrolase_6"/>
    <property type="match status" value="1"/>
</dbReference>
<gene>
    <name evidence="2" type="ORF">DL237_09310</name>
</gene>
<name>A0A399J8A4_9RHOB</name>
<dbReference type="Gene3D" id="3.40.50.1820">
    <property type="entry name" value="alpha/beta hydrolase"/>
    <property type="match status" value="1"/>
</dbReference>
<proteinExistence type="predicted"/>
<dbReference type="AlphaFoldDB" id="A0A399J8A4"/>
<keyword evidence="2" id="KW-0378">Hydrolase</keyword>
<dbReference type="GO" id="GO:0016787">
    <property type="term" value="F:hydrolase activity"/>
    <property type="evidence" value="ECO:0007669"/>
    <property type="project" value="UniProtKB-KW"/>
</dbReference>
<dbReference type="InterPro" id="IPR029058">
    <property type="entry name" value="AB_hydrolase_fold"/>
</dbReference>
<dbReference type="PANTHER" id="PTHR37017:SF11">
    <property type="entry name" value="ESTERASE_LIPASE_THIOESTERASE DOMAIN-CONTAINING PROTEIN"/>
    <property type="match status" value="1"/>
</dbReference>
<comment type="caution">
    <text evidence="2">The sequence shown here is derived from an EMBL/GenBank/DDBJ whole genome shotgun (WGS) entry which is preliminary data.</text>
</comment>
<accession>A0A399J8A4</accession>
<dbReference type="PANTHER" id="PTHR37017">
    <property type="entry name" value="AB HYDROLASE-1 DOMAIN-CONTAINING PROTEIN-RELATED"/>
    <property type="match status" value="1"/>
</dbReference>
<evidence type="ECO:0000313" key="2">
    <source>
        <dbReference type="EMBL" id="RII38876.1"/>
    </source>
</evidence>
<protein>
    <submittedName>
        <fullName evidence="2">Alpha/beta hydrolase</fullName>
    </submittedName>
</protein>
<dbReference type="OrthoDB" id="9814966at2"/>
<evidence type="ECO:0000313" key="3">
    <source>
        <dbReference type="Proteomes" id="UP000265848"/>
    </source>
</evidence>
<reference evidence="2 3" key="1">
    <citation type="submission" date="2018-08" db="EMBL/GenBank/DDBJ databases">
        <title>Pseudooceanicola sediminis CY03 in the family Rhodobacteracea.</title>
        <authorList>
            <person name="Zhang Y.-J."/>
        </authorList>
    </citation>
    <scope>NUCLEOTIDE SEQUENCE [LARGE SCALE GENOMIC DNA]</scope>
    <source>
        <strain evidence="2 3">CY03</strain>
    </source>
</reference>